<reference evidence="1 2" key="1">
    <citation type="submission" date="2018-07" db="EMBL/GenBank/DDBJ databases">
        <title>Genomic and Epidemiologic Investigation of an Indolent Hospital Outbreak.</title>
        <authorList>
            <person name="Johnson R.C."/>
            <person name="Deming C."/>
            <person name="Conlan S."/>
            <person name="Zellmer C.J."/>
            <person name="Michelin A.V."/>
            <person name="Lee-Lin S."/>
            <person name="Thomas P.J."/>
            <person name="Park M."/>
            <person name="Weingarten R.A."/>
            <person name="Less J."/>
            <person name="Dekker J.P."/>
            <person name="Frank K.M."/>
            <person name="Musser K.A."/>
            <person name="Mcquiston J.R."/>
            <person name="Henderson D.K."/>
            <person name="Lau A.F."/>
            <person name="Palmore T.N."/>
            <person name="Segre J.A."/>
        </authorList>
    </citation>
    <scope>NUCLEOTIDE SEQUENCE [LARGE SCALE GENOMIC DNA]</scope>
    <source>
        <strain evidence="1 2">SK-CDC1_0717</strain>
    </source>
</reference>
<protein>
    <submittedName>
        <fullName evidence="1">Uncharacterized protein</fullName>
    </submittedName>
</protein>
<dbReference type="AlphaFoldDB" id="A0A430G2B0"/>
<proteinExistence type="predicted"/>
<dbReference type="EMBL" id="QQYZ01000011">
    <property type="protein sequence ID" value="RSY83103.1"/>
    <property type="molecule type" value="Genomic_DNA"/>
</dbReference>
<name>A0A430G2B0_9SPHN</name>
<organism evidence="1 2">
    <name type="scientific">Sphingomonas koreensis</name>
    <dbReference type="NCBI Taxonomy" id="93064"/>
    <lineage>
        <taxon>Bacteria</taxon>
        <taxon>Pseudomonadati</taxon>
        <taxon>Pseudomonadota</taxon>
        <taxon>Alphaproteobacteria</taxon>
        <taxon>Sphingomonadales</taxon>
        <taxon>Sphingomonadaceae</taxon>
        <taxon>Sphingomonas</taxon>
    </lineage>
</organism>
<evidence type="ECO:0000313" key="2">
    <source>
        <dbReference type="Proteomes" id="UP000287746"/>
    </source>
</evidence>
<dbReference type="Proteomes" id="UP000287746">
    <property type="component" value="Unassembled WGS sequence"/>
</dbReference>
<gene>
    <name evidence="1" type="ORF">DAH66_12605</name>
</gene>
<evidence type="ECO:0000313" key="1">
    <source>
        <dbReference type="EMBL" id="RSY83103.1"/>
    </source>
</evidence>
<accession>A0A430G2B0</accession>
<sequence>MTRRAIILLALIAMLAGAIVFGLSQCQRAQTAKTTANVAKGQAGAAIESGSDAVDAIGNRAEQDAAADRLTRENEDAIRKAEGASAPVAAPVRDAGLDSLCRRAAYSRDPRCLQPPASR</sequence>
<comment type="caution">
    <text evidence="1">The sequence shown here is derived from an EMBL/GenBank/DDBJ whole genome shotgun (WGS) entry which is preliminary data.</text>
</comment>